<organism evidence="2 3">
    <name type="scientific">Leptospira ilyithenensis</name>
    <dbReference type="NCBI Taxonomy" id="2484901"/>
    <lineage>
        <taxon>Bacteria</taxon>
        <taxon>Pseudomonadati</taxon>
        <taxon>Spirochaetota</taxon>
        <taxon>Spirochaetia</taxon>
        <taxon>Leptospirales</taxon>
        <taxon>Leptospiraceae</taxon>
        <taxon>Leptospira</taxon>
    </lineage>
</organism>
<dbReference type="OrthoDB" id="331994at2"/>
<keyword evidence="1" id="KW-0732">Signal</keyword>
<evidence type="ECO:0000256" key="1">
    <source>
        <dbReference type="SAM" id="SignalP"/>
    </source>
</evidence>
<name>A0A4R9LQA2_9LEPT</name>
<dbReference type="AlphaFoldDB" id="A0A4R9LQA2"/>
<sequence>MKKYIALTAVFAVAIAIACSGGGYNAPSGSILQDTTLNKDISTAAAVGSKSGEACTVGYLGIIASGDASVKAAAAAGGINKVNAVDYKNDNLLGSLIAKTCTIARGD</sequence>
<evidence type="ECO:0000313" key="2">
    <source>
        <dbReference type="EMBL" id="TGN10215.1"/>
    </source>
</evidence>
<evidence type="ECO:0000313" key="3">
    <source>
        <dbReference type="Proteomes" id="UP000298264"/>
    </source>
</evidence>
<dbReference type="Pfam" id="PF13146">
    <property type="entry name" value="TRL"/>
    <property type="match status" value="1"/>
</dbReference>
<reference evidence="2" key="1">
    <citation type="journal article" date="2019" name="PLoS Negl. Trop. Dis.">
        <title>Revisiting the worldwide diversity of Leptospira species in the environment.</title>
        <authorList>
            <person name="Vincent A.T."/>
            <person name="Schiettekatte O."/>
            <person name="Bourhy P."/>
            <person name="Veyrier F.J."/>
            <person name="Picardeau M."/>
        </authorList>
    </citation>
    <scope>NUCLEOTIDE SEQUENCE [LARGE SCALE GENOMIC DNA]</scope>
    <source>
        <strain evidence="2">201400974</strain>
    </source>
</reference>
<dbReference type="RefSeq" id="WP_135764278.1">
    <property type="nucleotide sequence ID" value="NZ_RQHV01000045.1"/>
</dbReference>
<dbReference type="Proteomes" id="UP000298264">
    <property type="component" value="Unassembled WGS sequence"/>
</dbReference>
<proteinExistence type="predicted"/>
<gene>
    <name evidence="2" type="ORF">EHS11_10030</name>
</gene>
<dbReference type="EMBL" id="RQHV01000045">
    <property type="protein sequence ID" value="TGN10215.1"/>
    <property type="molecule type" value="Genomic_DNA"/>
</dbReference>
<accession>A0A4R9LQA2</accession>
<dbReference type="InterPro" id="IPR025113">
    <property type="entry name" value="TRL-like"/>
</dbReference>
<feature type="chain" id="PRO_5020441769" evidence="1">
    <location>
        <begin position="19"/>
        <end position="107"/>
    </location>
</feature>
<keyword evidence="3" id="KW-1185">Reference proteome</keyword>
<dbReference type="PROSITE" id="PS51257">
    <property type="entry name" value="PROKAR_LIPOPROTEIN"/>
    <property type="match status" value="1"/>
</dbReference>
<feature type="signal peptide" evidence="1">
    <location>
        <begin position="1"/>
        <end position="18"/>
    </location>
</feature>
<comment type="caution">
    <text evidence="2">The sequence shown here is derived from an EMBL/GenBank/DDBJ whole genome shotgun (WGS) entry which is preliminary data.</text>
</comment>
<protein>
    <submittedName>
        <fullName evidence="2">Protein trl</fullName>
    </submittedName>
</protein>